<evidence type="ECO:0000256" key="6">
    <source>
        <dbReference type="ARBA" id="ARBA00023170"/>
    </source>
</evidence>
<organism evidence="11 12">
    <name type="scientific">Patiria miniata</name>
    <name type="common">Bat star</name>
    <name type="synonym">Asterina miniata</name>
    <dbReference type="NCBI Taxonomy" id="46514"/>
    <lineage>
        <taxon>Eukaryota</taxon>
        <taxon>Metazoa</taxon>
        <taxon>Echinodermata</taxon>
        <taxon>Eleutherozoa</taxon>
        <taxon>Asterozoa</taxon>
        <taxon>Asteroidea</taxon>
        <taxon>Valvatacea</taxon>
        <taxon>Valvatida</taxon>
        <taxon>Asterinidae</taxon>
        <taxon>Patiria</taxon>
    </lineage>
</organism>
<dbReference type="GO" id="GO:0005886">
    <property type="term" value="C:plasma membrane"/>
    <property type="evidence" value="ECO:0007669"/>
    <property type="project" value="TreeGrafter"/>
</dbReference>
<feature type="transmembrane region" description="Helical" evidence="9">
    <location>
        <begin position="92"/>
        <end position="114"/>
    </location>
</feature>
<reference evidence="11" key="1">
    <citation type="submission" date="2022-11" db="UniProtKB">
        <authorList>
            <consortium name="EnsemblMetazoa"/>
        </authorList>
    </citation>
    <scope>IDENTIFICATION</scope>
</reference>
<keyword evidence="5 9" id="KW-0472">Membrane</keyword>
<dbReference type="InterPro" id="IPR000276">
    <property type="entry name" value="GPCR_Rhodpsn"/>
</dbReference>
<feature type="transmembrane region" description="Helical" evidence="9">
    <location>
        <begin position="294"/>
        <end position="314"/>
    </location>
</feature>
<dbReference type="OrthoDB" id="5987936at2759"/>
<dbReference type="CDD" id="cd00637">
    <property type="entry name" value="7tm_classA_rhodopsin-like"/>
    <property type="match status" value="1"/>
</dbReference>
<evidence type="ECO:0000256" key="7">
    <source>
        <dbReference type="ARBA" id="ARBA00023224"/>
    </source>
</evidence>
<dbReference type="GO" id="GO:0004930">
    <property type="term" value="F:G protein-coupled receptor activity"/>
    <property type="evidence" value="ECO:0007669"/>
    <property type="project" value="UniProtKB-KW"/>
</dbReference>
<dbReference type="AlphaFoldDB" id="A0A914B6K8"/>
<feature type="transmembrane region" description="Helical" evidence="9">
    <location>
        <begin position="207"/>
        <end position="227"/>
    </location>
</feature>
<protein>
    <recommendedName>
        <fullName evidence="10">G-protein coupled receptors family 1 profile domain-containing protein</fullName>
    </recommendedName>
</protein>
<feature type="transmembrane region" description="Helical" evidence="9">
    <location>
        <begin position="126"/>
        <end position="147"/>
    </location>
</feature>
<dbReference type="RefSeq" id="XP_038071445.1">
    <property type="nucleotide sequence ID" value="XM_038215517.1"/>
</dbReference>
<dbReference type="SMART" id="SM01381">
    <property type="entry name" value="7TM_GPCR_Srsx"/>
    <property type="match status" value="1"/>
</dbReference>
<keyword evidence="6 8" id="KW-0675">Receptor</keyword>
<evidence type="ECO:0000313" key="11">
    <source>
        <dbReference type="EnsemblMetazoa" id="XP_038071445.1"/>
    </source>
</evidence>
<proteinExistence type="inferred from homology"/>
<evidence type="ECO:0000259" key="10">
    <source>
        <dbReference type="PROSITE" id="PS50262"/>
    </source>
</evidence>
<feature type="transmembrane region" description="Helical" evidence="9">
    <location>
        <begin position="239"/>
        <end position="263"/>
    </location>
</feature>
<evidence type="ECO:0000256" key="8">
    <source>
        <dbReference type="RuleBase" id="RU000688"/>
    </source>
</evidence>
<evidence type="ECO:0000256" key="1">
    <source>
        <dbReference type="ARBA" id="ARBA00004141"/>
    </source>
</evidence>
<dbReference type="PRINTS" id="PR00237">
    <property type="entry name" value="GPCRRHODOPSN"/>
</dbReference>
<evidence type="ECO:0000256" key="3">
    <source>
        <dbReference type="ARBA" id="ARBA00022989"/>
    </source>
</evidence>
<accession>A0A914B6K8</accession>
<comment type="similarity">
    <text evidence="8">Belongs to the G-protein coupled receptor 1 family.</text>
</comment>
<dbReference type="OMA" id="TANYFLC"/>
<dbReference type="PANTHER" id="PTHR24243:SF208">
    <property type="entry name" value="PYROKININ-1 RECEPTOR"/>
    <property type="match status" value="1"/>
</dbReference>
<dbReference type="Gene3D" id="1.20.1070.10">
    <property type="entry name" value="Rhodopsin 7-helix transmembrane proteins"/>
    <property type="match status" value="1"/>
</dbReference>
<dbReference type="PROSITE" id="PS50262">
    <property type="entry name" value="G_PROTEIN_RECEP_F1_2"/>
    <property type="match status" value="1"/>
</dbReference>
<keyword evidence="12" id="KW-1185">Reference proteome</keyword>
<evidence type="ECO:0000256" key="4">
    <source>
        <dbReference type="ARBA" id="ARBA00023040"/>
    </source>
</evidence>
<keyword evidence="7 8" id="KW-0807">Transducer</keyword>
<feature type="domain" description="G-protein coupled receptors family 1 profile" evidence="10">
    <location>
        <begin position="105"/>
        <end position="354"/>
    </location>
</feature>
<comment type="subcellular location">
    <subcellularLocation>
        <location evidence="1">Membrane</location>
        <topology evidence="1">Multi-pass membrane protein</topology>
    </subcellularLocation>
</comment>
<evidence type="ECO:0000256" key="5">
    <source>
        <dbReference type="ARBA" id="ARBA00023136"/>
    </source>
</evidence>
<dbReference type="EnsemblMetazoa" id="XM_038215517.1">
    <property type="protein sequence ID" value="XP_038071445.1"/>
    <property type="gene ID" value="LOC119740261"/>
</dbReference>
<dbReference type="SUPFAM" id="SSF81321">
    <property type="entry name" value="Family A G protein-coupled receptor-like"/>
    <property type="match status" value="1"/>
</dbReference>
<dbReference type="InterPro" id="IPR017452">
    <property type="entry name" value="GPCR_Rhodpsn_7TM"/>
</dbReference>
<feature type="transmembrane region" description="Helical" evidence="9">
    <location>
        <begin position="12"/>
        <end position="30"/>
    </location>
</feature>
<dbReference type="GeneID" id="119740261"/>
<dbReference type="Pfam" id="PF00001">
    <property type="entry name" value="7tm_1"/>
    <property type="match status" value="1"/>
</dbReference>
<dbReference type="Proteomes" id="UP000887568">
    <property type="component" value="Unplaced"/>
</dbReference>
<keyword evidence="3 9" id="KW-1133">Transmembrane helix</keyword>
<keyword evidence="4 8" id="KW-0297">G-protein coupled receptor</keyword>
<sequence>MLQYKVFIQKHVTAGMTTIAMSYLPLTLSSNNTPSLVNLTDMGIDNYTTSVAQESRNYTQVVLTSLRNATLLQTGGNSTLATGSGWSMAVNIVLMAFFMVIGILGNLLVIVVYLRNRRKRQSTANYFLCSLAVVDLIVCIVAIPIQIHLEYAAVTRLIVGLECAVFAYVWHVVMFASAWMLVGISIDRFYCLCLPFNRRTQVRRVTHIILFIWAFTIVISIPFSLFYKDQCRRDKIRMLRLGVAIADSLISLLVPLLIIAIAYSKIFYVISQRNNDTQNASHGQKIMHHTRFIVAKRLLLVIGAFVLCWMPRMIAEIYEATLDPDVEGSLTRQALYICRNIVPYFNSILNPILYSLINPRFRHECQRILLTCFGKVLPMPAAAAKYTCRSSSAL</sequence>
<keyword evidence="2 8" id="KW-0812">Transmembrane</keyword>
<dbReference type="PANTHER" id="PTHR24243">
    <property type="entry name" value="G-PROTEIN COUPLED RECEPTOR"/>
    <property type="match status" value="1"/>
</dbReference>
<feature type="transmembrane region" description="Helical" evidence="9">
    <location>
        <begin position="167"/>
        <end position="186"/>
    </location>
</feature>
<evidence type="ECO:0000256" key="9">
    <source>
        <dbReference type="SAM" id="Phobius"/>
    </source>
</evidence>
<name>A0A914B6K8_PATMI</name>
<evidence type="ECO:0000256" key="2">
    <source>
        <dbReference type="ARBA" id="ARBA00022692"/>
    </source>
</evidence>
<evidence type="ECO:0000313" key="12">
    <source>
        <dbReference type="Proteomes" id="UP000887568"/>
    </source>
</evidence>
<dbReference type="PROSITE" id="PS00237">
    <property type="entry name" value="G_PROTEIN_RECEP_F1_1"/>
    <property type="match status" value="1"/>
</dbReference>
<feature type="transmembrane region" description="Helical" evidence="9">
    <location>
        <begin position="334"/>
        <end position="357"/>
    </location>
</feature>